<evidence type="ECO:0000259" key="1">
    <source>
        <dbReference type="SMART" id="SM00943"/>
    </source>
</evidence>
<accession>A0A8J3FH35</accession>
<proteinExistence type="predicted"/>
<reference evidence="2" key="2">
    <citation type="submission" date="2020-09" db="EMBL/GenBank/DDBJ databases">
        <authorList>
            <person name="Sun Q."/>
            <person name="Ohkuma M."/>
        </authorList>
    </citation>
    <scope>NUCLEOTIDE SEQUENCE</scope>
    <source>
        <strain evidence="2">JCM 3091</strain>
    </source>
</reference>
<dbReference type="EMBL" id="BMQC01000002">
    <property type="protein sequence ID" value="GGK19676.1"/>
    <property type="molecule type" value="Genomic_DNA"/>
</dbReference>
<dbReference type="Pfam" id="PF09250">
    <property type="entry name" value="Prim-Pol"/>
    <property type="match status" value="1"/>
</dbReference>
<dbReference type="Proteomes" id="UP000662200">
    <property type="component" value="Unassembled WGS sequence"/>
</dbReference>
<feature type="domain" description="DNA primase/polymerase bifunctional N-terminal" evidence="1">
    <location>
        <begin position="19"/>
        <end position="186"/>
    </location>
</feature>
<dbReference type="AlphaFoldDB" id="A0A8J3FH35"/>
<gene>
    <name evidence="2" type="ORF">GCM10010124_10360</name>
</gene>
<dbReference type="RefSeq" id="WP_189112998.1">
    <property type="nucleotide sequence ID" value="NZ_BMQC01000002.1"/>
</dbReference>
<name>A0A8J3FH35_9ACTN</name>
<keyword evidence="3" id="KW-1185">Reference proteome</keyword>
<dbReference type="SMART" id="SM00943">
    <property type="entry name" value="Prim-Pol"/>
    <property type="match status" value="1"/>
</dbReference>
<reference evidence="2" key="1">
    <citation type="journal article" date="2014" name="Int. J. Syst. Evol. Microbiol.">
        <title>Complete genome sequence of Corynebacterium casei LMG S-19264T (=DSM 44701T), isolated from a smear-ripened cheese.</title>
        <authorList>
            <consortium name="US DOE Joint Genome Institute (JGI-PGF)"/>
            <person name="Walter F."/>
            <person name="Albersmeier A."/>
            <person name="Kalinowski J."/>
            <person name="Ruckert C."/>
        </authorList>
    </citation>
    <scope>NUCLEOTIDE SEQUENCE</scope>
    <source>
        <strain evidence="2">JCM 3091</strain>
    </source>
</reference>
<evidence type="ECO:0000313" key="2">
    <source>
        <dbReference type="EMBL" id="GGK19676.1"/>
    </source>
</evidence>
<comment type="caution">
    <text evidence="2">The sequence shown here is derived from an EMBL/GenBank/DDBJ whole genome shotgun (WGS) entry which is preliminary data.</text>
</comment>
<evidence type="ECO:0000313" key="3">
    <source>
        <dbReference type="Proteomes" id="UP000662200"/>
    </source>
</evidence>
<protein>
    <recommendedName>
        <fullName evidence="1">DNA primase/polymerase bifunctional N-terminal domain-containing protein</fullName>
    </recommendedName>
</protein>
<dbReference type="InterPro" id="IPR015330">
    <property type="entry name" value="DNA_primase/pol_bifunc_N"/>
</dbReference>
<organism evidence="2 3">
    <name type="scientific">Pilimelia terevasa</name>
    <dbReference type="NCBI Taxonomy" id="53372"/>
    <lineage>
        <taxon>Bacteria</taxon>
        <taxon>Bacillati</taxon>
        <taxon>Actinomycetota</taxon>
        <taxon>Actinomycetes</taxon>
        <taxon>Micromonosporales</taxon>
        <taxon>Micromonosporaceae</taxon>
        <taxon>Pilimelia</taxon>
    </lineage>
</organism>
<sequence length="219" mass="23832">MQQLPGTHLIDVVRLRRAAARYARSGWTVTPGAWRRGARFACDRTGCRTHTCHPAHADWETSATTDPAAVERWWRGRARTVLIATGGVVDVLEVPAHLGLWVTSLARVHGYVLGPSRRPLRGPLATTPGGRWMFFLAAGARLRPELDGHPDVLLHGAGSWVPAPPTRLLEGPVRWSVTPTEVNWRLPDPYAVQALVADALSAPPARRGALPRLAQAMAA</sequence>